<feature type="compositionally biased region" description="Low complexity" evidence="7">
    <location>
        <begin position="22"/>
        <end position="36"/>
    </location>
</feature>
<proteinExistence type="predicted"/>
<organism evidence="10 11">
    <name type="scientific">Sutterella wadsworthensis HGA0223</name>
    <dbReference type="NCBI Taxonomy" id="1203554"/>
    <lineage>
        <taxon>Bacteria</taxon>
        <taxon>Pseudomonadati</taxon>
        <taxon>Pseudomonadota</taxon>
        <taxon>Betaproteobacteria</taxon>
        <taxon>Burkholderiales</taxon>
        <taxon>Sutterellaceae</taxon>
        <taxon>Sutterella</taxon>
    </lineage>
</organism>
<dbReference type="Pfam" id="PF07690">
    <property type="entry name" value="MFS_1"/>
    <property type="match status" value="1"/>
</dbReference>
<evidence type="ECO:0000256" key="7">
    <source>
        <dbReference type="SAM" id="MobiDB-lite"/>
    </source>
</evidence>
<feature type="compositionally biased region" description="Polar residues" evidence="7">
    <location>
        <begin position="99"/>
        <end position="109"/>
    </location>
</feature>
<dbReference type="PROSITE" id="PS50850">
    <property type="entry name" value="MFS"/>
    <property type="match status" value="1"/>
</dbReference>
<feature type="transmembrane region" description="Helical" evidence="8">
    <location>
        <begin position="464"/>
        <end position="488"/>
    </location>
</feature>
<dbReference type="eggNOG" id="COG2814">
    <property type="taxonomic scope" value="Bacteria"/>
</dbReference>
<keyword evidence="4 8" id="KW-0812">Transmembrane</keyword>
<evidence type="ECO:0000259" key="9">
    <source>
        <dbReference type="PROSITE" id="PS50850"/>
    </source>
</evidence>
<feature type="transmembrane region" description="Helical" evidence="8">
    <location>
        <begin position="330"/>
        <end position="352"/>
    </location>
</feature>
<dbReference type="RefSeq" id="WP_016473819.1">
    <property type="nucleotide sequence ID" value="NZ_KE150480.1"/>
</dbReference>
<dbReference type="Gene3D" id="1.20.1250.20">
    <property type="entry name" value="MFS general substrate transporter like domains"/>
    <property type="match status" value="2"/>
</dbReference>
<feature type="region of interest" description="Disordered" evidence="7">
    <location>
        <begin position="73"/>
        <end position="119"/>
    </location>
</feature>
<dbReference type="EMBL" id="ATCF01000005">
    <property type="protein sequence ID" value="EPE01116.1"/>
    <property type="molecule type" value="Genomic_DNA"/>
</dbReference>
<reference evidence="10 11" key="1">
    <citation type="submission" date="2013-04" db="EMBL/GenBank/DDBJ databases">
        <title>The Genome Sequence of Sutterella wadsworthensis HGA0223.</title>
        <authorList>
            <consortium name="The Broad Institute Genomics Platform"/>
            <person name="Earl A."/>
            <person name="Ward D."/>
            <person name="Feldgarden M."/>
            <person name="Gevers D."/>
            <person name="Schmidt T.M."/>
            <person name="Dover J."/>
            <person name="Dai D."/>
            <person name="Walker B."/>
            <person name="Young S."/>
            <person name="Zeng Q."/>
            <person name="Gargeya S."/>
            <person name="Fitzgerald M."/>
            <person name="Haas B."/>
            <person name="Abouelleil A."/>
            <person name="Allen A.W."/>
            <person name="Alvarado L."/>
            <person name="Arachchi H.M."/>
            <person name="Berlin A.M."/>
            <person name="Chapman S.B."/>
            <person name="Gainer-Dewar J."/>
            <person name="Goldberg J."/>
            <person name="Griggs A."/>
            <person name="Gujja S."/>
            <person name="Hansen M."/>
            <person name="Howarth C."/>
            <person name="Imamovic A."/>
            <person name="Ireland A."/>
            <person name="Larimer J."/>
            <person name="McCowan C."/>
            <person name="Murphy C."/>
            <person name="Pearson M."/>
            <person name="Poon T.W."/>
            <person name="Priest M."/>
            <person name="Roberts A."/>
            <person name="Saif S."/>
            <person name="Shea T."/>
            <person name="Sisk P."/>
            <person name="Sykes S."/>
            <person name="Wortman J."/>
            <person name="Nusbaum C."/>
            <person name="Birren B."/>
        </authorList>
    </citation>
    <scope>NUCLEOTIDE SEQUENCE [LARGE SCALE GENOMIC DNA]</scope>
    <source>
        <strain evidence="10 11">HGA0223</strain>
    </source>
</reference>
<evidence type="ECO:0000256" key="5">
    <source>
        <dbReference type="ARBA" id="ARBA00022989"/>
    </source>
</evidence>
<keyword evidence="5 8" id="KW-1133">Transmembrane helix</keyword>
<feature type="transmembrane region" description="Helical" evidence="8">
    <location>
        <begin position="289"/>
        <end position="309"/>
    </location>
</feature>
<feature type="transmembrane region" description="Helical" evidence="8">
    <location>
        <begin position="202"/>
        <end position="221"/>
    </location>
</feature>
<keyword evidence="11" id="KW-1185">Reference proteome</keyword>
<feature type="transmembrane region" description="Helical" evidence="8">
    <location>
        <begin position="170"/>
        <end position="190"/>
    </location>
</feature>
<feature type="region of interest" description="Disordered" evidence="7">
    <location>
        <begin position="1"/>
        <end position="47"/>
    </location>
</feature>
<gene>
    <name evidence="10" type="ORF">HMPREF1476_00426</name>
</gene>
<keyword evidence="2" id="KW-0813">Transport</keyword>
<protein>
    <recommendedName>
        <fullName evidence="9">Major facilitator superfamily (MFS) profile domain-containing protein</fullName>
    </recommendedName>
</protein>
<name>S3BP18_9BURK</name>
<evidence type="ECO:0000256" key="6">
    <source>
        <dbReference type="ARBA" id="ARBA00023136"/>
    </source>
</evidence>
<dbReference type="GO" id="GO:0005886">
    <property type="term" value="C:plasma membrane"/>
    <property type="evidence" value="ECO:0007669"/>
    <property type="project" value="UniProtKB-SubCell"/>
</dbReference>
<dbReference type="PATRIC" id="fig|1203554.3.peg.411"/>
<keyword evidence="6 8" id="KW-0472">Membrane</keyword>
<feature type="transmembrane region" description="Helical" evidence="8">
    <location>
        <begin position="227"/>
        <end position="247"/>
    </location>
</feature>
<evidence type="ECO:0000313" key="11">
    <source>
        <dbReference type="Proteomes" id="UP000014400"/>
    </source>
</evidence>
<comment type="caution">
    <text evidence="10">The sequence shown here is derived from an EMBL/GenBank/DDBJ whole genome shotgun (WGS) entry which is preliminary data.</text>
</comment>
<feature type="transmembrane region" description="Helical" evidence="8">
    <location>
        <begin position="256"/>
        <end position="277"/>
    </location>
</feature>
<evidence type="ECO:0000256" key="4">
    <source>
        <dbReference type="ARBA" id="ARBA00022692"/>
    </source>
</evidence>
<evidence type="ECO:0000256" key="3">
    <source>
        <dbReference type="ARBA" id="ARBA00022475"/>
    </source>
</evidence>
<dbReference type="InterPro" id="IPR011701">
    <property type="entry name" value="MFS"/>
</dbReference>
<dbReference type="PRINTS" id="PR01035">
    <property type="entry name" value="TCRTETA"/>
</dbReference>
<dbReference type="InterPro" id="IPR020846">
    <property type="entry name" value="MFS_dom"/>
</dbReference>
<dbReference type="HOGENOM" id="CLU_001265_57_3_4"/>
<dbReference type="InterPro" id="IPR036259">
    <property type="entry name" value="MFS_trans_sf"/>
</dbReference>
<dbReference type="SUPFAM" id="SSF103473">
    <property type="entry name" value="MFS general substrate transporter"/>
    <property type="match status" value="1"/>
</dbReference>
<feature type="domain" description="Major facilitator superfamily (MFS) profile" evidence="9">
    <location>
        <begin position="131"/>
        <end position="516"/>
    </location>
</feature>
<dbReference type="PANTHER" id="PTHR43414:SF6">
    <property type="entry name" value="MULTIDRUG RESISTANCE PROTEIN MDTG"/>
    <property type="match status" value="1"/>
</dbReference>
<dbReference type="InterPro" id="IPR001958">
    <property type="entry name" value="Tet-R_TetA/multi-R_MdtG-like"/>
</dbReference>
<evidence type="ECO:0000313" key="10">
    <source>
        <dbReference type="EMBL" id="EPE01116.1"/>
    </source>
</evidence>
<dbReference type="STRING" id="1203554.HMPREF1476_00426"/>
<dbReference type="Proteomes" id="UP000014400">
    <property type="component" value="Unassembled WGS sequence"/>
</dbReference>
<sequence>MEEKKESVNVSPDPSEQRAPLSPSADEAQAASAGSAPMDPAKCGAHEIHCIEQEAELAEARVRERVRTEAAEAERALDNAAHCASTEQKSVLAKEQPDKAQNTRPSSAKSPAPSDEQAVLEAQNSANWKMTLVILTTASVLMSLSYTMLIPFLPMYLLEELHVAQEDVNLWSGLVFSVSFLISGVMAPIWGALADKRSKKMMAVRAAALLAISYGLGGIVQNEWQLLAMRAFQGFAAGLWPACLAILSSSVPKTKLGFALGTMQGGLTAGGVIGPLVGGILAEAFGMRATFFLGAAALLTITVLIIFKIKEPQKRRQPQSGTNSPRQKTNLLRIPVVQRMLITAGVVQMTILFQQPIMPLYVAELQGSMDRIVLVTGILFSAVGLSGVFASPVWGIAGQKWGYRPVLYSALLGTTIFGVIQAIPNDLWQFGFWRFIGGLAFAGIFPAINAVLTNSTEPEDRGRIFGLSYAAQQIGSVIGPIAGGALGMWLGLKFVIFFSGILLLPMLIWLYLKRPKVEASTAGNAKSL</sequence>
<comment type="subcellular location">
    <subcellularLocation>
        <location evidence="1">Cell membrane</location>
        <topology evidence="1">Multi-pass membrane protein</topology>
    </subcellularLocation>
</comment>
<dbReference type="GO" id="GO:0022857">
    <property type="term" value="F:transmembrane transporter activity"/>
    <property type="evidence" value="ECO:0007669"/>
    <property type="project" value="InterPro"/>
</dbReference>
<evidence type="ECO:0000256" key="8">
    <source>
        <dbReference type="SAM" id="Phobius"/>
    </source>
</evidence>
<dbReference type="PANTHER" id="PTHR43414">
    <property type="entry name" value="MULTIDRUG RESISTANCE PROTEIN MDTG"/>
    <property type="match status" value="1"/>
</dbReference>
<evidence type="ECO:0000256" key="1">
    <source>
        <dbReference type="ARBA" id="ARBA00004651"/>
    </source>
</evidence>
<feature type="transmembrane region" description="Helical" evidence="8">
    <location>
        <begin position="430"/>
        <end position="452"/>
    </location>
</feature>
<feature type="transmembrane region" description="Helical" evidence="8">
    <location>
        <begin position="494"/>
        <end position="512"/>
    </location>
</feature>
<feature type="transmembrane region" description="Helical" evidence="8">
    <location>
        <begin position="406"/>
        <end position="424"/>
    </location>
</feature>
<feature type="transmembrane region" description="Helical" evidence="8">
    <location>
        <begin position="372"/>
        <end position="394"/>
    </location>
</feature>
<keyword evidence="3" id="KW-1003">Cell membrane</keyword>
<evidence type="ECO:0000256" key="2">
    <source>
        <dbReference type="ARBA" id="ARBA00022448"/>
    </source>
</evidence>
<dbReference type="AlphaFoldDB" id="S3BP18"/>
<feature type="transmembrane region" description="Helical" evidence="8">
    <location>
        <begin position="132"/>
        <end position="158"/>
    </location>
</feature>
<accession>S3BP18</accession>